<feature type="active site" evidence="7">
    <location>
        <position position="398"/>
    </location>
</feature>
<dbReference type="InterPro" id="IPR046348">
    <property type="entry name" value="SIS_dom_sf"/>
</dbReference>
<keyword evidence="7" id="KW-0963">Cytoplasm</keyword>
<organism evidence="9 10">
    <name type="scientific">candidate division WOR-1 bacterium RIFOXYC2_FULL_41_25</name>
    <dbReference type="NCBI Taxonomy" id="1802586"/>
    <lineage>
        <taxon>Bacteria</taxon>
        <taxon>Bacillati</taxon>
        <taxon>Saganbacteria</taxon>
    </lineage>
</organism>
<dbReference type="GO" id="GO:0006096">
    <property type="term" value="P:glycolytic process"/>
    <property type="evidence" value="ECO:0007669"/>
    <property type="project" value="UniProtKB-UniRule"/>
</dbReference>
<evidence type="ECO:0000313" key="9">
    <source>
        <dbReference type="EMBL" id="OGC35169.1"/>
    </source>
</evidence>
<keyword evidence="4 7" id="KW-0324">Glycolysis</keyword>
<comment type="similarity">
    <text evidence="2 7 8">Belongs to the GPI family.</text>
</comment>
<evidence type="ECO:0000256" key="7">
    <source>
        <dbReference type="HAMAP-Rule" id="MF_00473"/>
    </source>
</evidence>
<dbReference type="HAMAP" id="MF_00473">
    <property type="entry name" value="G6P_isomerase"/>
    <property type="match status" value="1"/>
</dbReference>
<evidence type="ECO:0000256" key="5">
    <source>
        <dbReference type="ARBA" id="ARBA00023235"/>
    </source>
</evidence>
<reference evidence="9 10" key="1">
    <citation type="journal article" date="2016" name="Nat. Commun.">
        <title>Thousands of microbial genomes shed light on interconnected biogeochemical processes in an aquifer system.</title>
        <authorList>
            <person name="Anantharaman K."/>
            <person name="Brown C.T."/>
            <person name="Hug L.A."/>
            <person name="Sharon I."/>
            <person name="Castelle C.J."/>
            <person name="Probst A.J."/>
            <person name="Thomas B.C."/>
            <person name="Singh A."/>
            <person name="Wilkins M.J."/>
            <person name="Karaoz U."/>
            <person name="Brodie E.L."/>
            <person name="Williams K.H."/>
            <person name="Hubbard S.S."/>
            <person name="Banfield J.F."/>
        </authorList>
    </citation>
    <scope>NUCLEOTIDE SEQUENCE [LARGE SCALE GENOMIC DNA]</scope>
</reference>
<comment type="function">
    <text evidence="7">Catalyzes the reversible isomerization of glucose-6-phosphate to fructose-6-phosphate.</text>
</comment>
<dbReference type="UniPathway" id="UPA00138"/>
<dbReference type="InterPro" id="IPR018189">
    <property type="entry name" value="Phosphoglucose_isomerase_CS"/>
</dbReference>
<evidence type="ECO:0000313" key="10">
    <source>
        <dbReference type="Proteomes" id="UP000177309"/>
    </source>
</evidence>
<evidence type="ECO:0000256" key="8">
    <source>
        <dbReference type="RuleBase" id="RU000612"/>
    </source>
</evidence>
<sequence length="591" mass="65535">MEASVALPKPINKTLAWRALQAAGLYRRVKPVNMREVHKDPKRVEDYSVRTEHAYYDYSRQQVDSKIMWGLKQLVKVADVRGKAERMFSGEKINHTEKRAVLHTALRQQSDEPVKVDGKNVIPEVKKVLAQVKLFSERVLSGEWKGVTGKKIKNIVAIGIGGSYLGPEYLAEACKKYAKEGMTLRFVANVDGSDFAQKTADLDAEETMFIVVSKTFTTAETIKNAEAAKAWMINKLEDDDHSSKDIVSKHFVAVSTAKEKVAKFGIDTNNMFGFWDWVGGRYSATSAVGAVPLSLFLGYDKFEEILKGAAWMDHHFRTAPFEKNIPMLAGTIDVWNSNFLGINIRALLAYLNPFSKLAPHTQQVEMESNGKQVDIHGRRVGYTTGEVVFGEPGTNGQHSFYQLIHQGVLKVACDFIGFIKPQYPLGTQSATEVSHHQELNTNLAQLDALAFGKTLEEVKAGLRAEGKLTEEKIDALAPHMVFDGNRPSSLLLVKEATPFTAGLLLAFTEHRAAVKGFIWNINSFDQWGVQLGKKLAVAVRKLFIRANAAVEESSQPELVTTRDDLARASVVSNNALIKGELPTDEDVRNAA</sequence>
<comment type="catalytic activity">
    <reaction evidence="6 7 8">
        <text>alpha-D-glucose 6-phosphate = beta-D-fructose 6-phosphate</text>
        <dbReference type="Rhea" id="RHEA:11816"/>
        <dbReference type="ChEBI" id="CHEBI:57634"/>
        <dbReference type="ChEBI" id="CHEBI:58225"/>
        <dbReference type="EC" id="5.3.1.9"/>
    </reaction>
</comment>
<dbReference type="UniPathway" id="UPA00109">
    <property type="reaction ID" value="UER00181"/>
</dbReference>
<dbReference type="EC" id="5.3.1.9" evidence="7"/>
<name>A0A1F4TRE1_UNCSA</name>
<dbReference type="GO" id="GO:0005829">
    <property type="term" value="C:cytosol"/>
    <property type="evidence" value="ECO:0007669"/>
    <property type="project" value="TreeGrafter"/>
</dbReference>
<dbReference type="SUPFAM" id="SSF53697">
    <property type="entry name" value="SIS domain"/>
    <property type="match status" value="1"/>
</dbReference>
<gene>
    <name evidence="7" type="primary">pgi</name>
    <name evidence="9" type="ORF">A2462_02110</name>
</gene>
<dbReference type="PROSITE" id="PS51463">
    <property type="entry name" value="P_GLUCOSE_ISOMERASE_3"/>
    <property type="match status" value="1"/>
</dbReference>
<dbReference type="PROSITE" id="PS00174">
    <property type="entry name" value="P_GLUCOSE_ISOMERASE_2"/>
    <property type="match status" value="1"/>
</dbReference>
<proteinExistence type="inferred from homology"/>
<dbReference type="Proteomes" id="UP000177309">
    <property type="component" value="Unassembled WGS sequence"/>
</dbReference>
<keyword evidence="5 7" id="KW-0413">Isomerase</keyword>
<dbReference type="Pfam" id="PF00342">
    <property type="entry name" value="PGI"/>
    <property type="match status" value="1"/>
</dbReference>
<keyword evidence="3 7" id="KW-0312">Gluconeogenesis</keyword>
<dbReference type="InterPro" id="IPR035482">
    <property type="entry name" value="SIS_PGI_2"/>
</dbReference>
<dbReference type="EMBL" id="MEUI01000007">
    <property type="protein sequence ID" value="OGC35169.1"/>
    <property type="molecule type" value="Genomic_DNA"/>
</dbReference>
<feature type="active site" description="Proton donor" evidence="7">
    <location>
        <position position="367"/>
    </location>
</feature>
<evidence type="ECO:0000256" key="2">
    <source>
        <dbReference type="ARBA" id="ARBA00006604"/>
    </source>
</evidence>
<dbReference type="InterPro" id="IPR035476">
    <property type="entry name" value="SIS_PGI_1"/>
</dbReference>
<dbReference type="Gene3D" id="3.40.50.10490">
    <property type="entry name" value="Glucose-6-phosphate isomerase like protein, domain 1"/>
    <property type="match status" value="2"/>
</dbReference>
<dbReference type="AlphaFoldDB" id="A0A1F4TRE1"/>
<comment type="caution">
    <text evidence="9">The sequence shown here is derived from an EMBL/GenBank/DDBJ whole genome shotgun (WGS) entry which is preliminary data.</text>
</comment>
<dbReference type="CDD" id="cd05016">
    <property type="entry name" value="SIS_PGI_2"/>
    <property type="match status" value="1"/>
</dbReference>
<dbReference type="CDD" id="cd05015">
    <property type="entry name" value="SIS_PGI_1"/>
    <property type="match status" value="1"/>
</dbReference>
<dbReference type="PANTHER" id="PTHR11469">
    <property type="entry name" value="GLUCOSE-6-PHOSPHATE ISOMERASE"/>
    <property type="match status" value="1"/>
</dbReference>
<dbReference type="InterPro" id="IPR023096">
    <property type="entry name" value="G6P_Isomerase_C"/>
</dbReference>
<dbReference type="GO" id="GO:0004347">
    <property type="term" value="F:glucose-6-phosphate isomerase activity"/>
    <property type="evidence" value="ECO:0007669"/>
    <property type="project" value="UniProtKB-UniRule"/>
</dbReference>
<dbReference type="PANTHER" id="PTHR11469:SF1">
    <property type="entry name" value="GLUCOSE-6-PHOSPHATE ISOMERASE"/>
    <property type="match status" value="1"/>
</dbReference>
<comment type="pathway">
    <text evidence="1 7 8">Carbohydrate degradation; glycolysis; D-glyceraldehyde 3-phosphate and glycerone phosphate from D-glucose: step 2/4.</text>
</comment>
<dbReference type="GO" id="GO:0006094">
    <property type="term" value="P:gluconeogenesis"/>
    <property type="evidence" value="ECO:0007669"/>
    <property type="project" value="UniProtKB-UniRule"/>
</dbReference>
<dbReference type="Gene3D" id="1.10.1390.10">
    <property type="match status" value="1"/>
</dbReference>
<dbReference type="GO" id="GO:0048029">
    <property type="term" value="F:monosaccharide binding"/>
    <property type="evidence" value="ECO:0007669"/>
    <property type="project" value="TreeGrafter"/>
</dbReference>
<accession>A0A1F4TRE1</accession>
<feature type="active site" evidence="7">
    <location>
        <position position="533"/>
    </location>
</feature>
<dbReference type="GO" id="GO:0051156">
    <property type="term" value="P:glucose 6-phosphate metabolic process"/>
    <property type="evidence" value="ECO:0007669"/>
    <property type="project" value="TreeGrafter"/>
</dbReference>
<evidence type="ECO:0000256" key="1">
    <source>
        <dbReference type="ARBA" id="ARBA00004926"/>
    </source>
</evidence>
<protein>
    <recommendedName>
        <fullName evidence="7">Glucose-6-phosphate isomerase</fullName>
        <shortName evidence="7">GPI</shortName>
        <ecNumber evidence="7">5.3.1.9</ecNumber>
    </recommendedName>
    <alternativeName>
        <fullName evidence="7">Phosphoglucose isomerase</fullName>
        <shortName evidence="7">PGI</shortName>
    </alternativeName>
    <alternativeName>
        <fullName evidence="7">Phosphohexose isomerase</fullName>
        <shortName evidence="7">PHI</shortName>
    </alternativeName>
</protein>
<dbReference type="GO" id="GO:0097367">
    <property type="term" value="F:carbohydrate derivative binding"/>
    <property type="evidence" value="ECO:0007669"/>
    <property type="project" value="InterPro"/>
</dbReference>
<dbReference type="PROSITE" id="PS00765">
    <property type="entry name" value="P_GLUCOSE_ISOMERASE_1"/>
    <property type="match status" value="1"/>
</dbReference>
<comment type="subcellular location">
    <subcellularLocation>
        <location evidence="7">Cytoplasm</location>
    </subcellularLocation>
</comment>
<evidence type="ECO:0000256" key="6">
    <source>
        <dbReference type="ARBA" id="ARBA00029321"/>
    </source>
</evidence>
<comment type="pathway">
    <text evidence="7">Carbohydrate biosynthesis; gluconeogenesis.</text>
</comment>
<dbReference type="NCBIfam" id="NF001211">
    <property type="entry name" value="PRK00179.1"/>
    <property type="match status" value="1"/>
</dbReference>
<evidence type="ECO:0000256" key="3">
    <source>
        <dbReference type="ARBA" id="ARBA00022432"/>
    </source>
</evidence>
<dbReference type="InterPro" id="IPR001672">
    <property type="entry name" value="G6P_Isomerase"/>
</dbReference>
<dbReference type="PRINTS" id="PR00662">
    <property type="entry name" value="G6PISOMERASE"/>
</dbReference>
<evidence type="ECO:0000256" key="4">
    <source>
        <dbReference type="ARBA" id="ARBA00023152"/>
    </source>
</evidence>